<dbReference type="AlphaFoldDB" id="A0A7X5QHP3"/>
<evidence type="ECO:0000313" key="2">
    <source>
        <dbReference type="Proteomes" id="UP000591844"/>
    </source>
</evidence>
<dbReference type="EMBL" id="PUJW01000043">
    <property type="protein sequence ID" value="NHB94542.1"/>
    <property type="molecule type" value="Genomic_DNA"/>
</dbReference>
<keyword evidence="2" id="KW-1185">Reference proteome</keyword>
<protein>
    <submittedName>
        <fullName evidence="1">Uncharacterized protein</fullName>
    </submittedName>
</protein>
<gene>
    <name evidence="1" type="ORF">C5469_21345</name>
</gene>
<organism evidence="1 2">
    <name type="scientific">Photorhabdus cinerea</name>
    <dbReference type="NCBI Taxonomy" id="471575"/>
    <lineage>
        <taxon>Bacteria</taxon>
        <taxon>Pseudomonadati</taxon>
        <taxon>Pseudomonadota</taxon>
        <taxon>Gammaproteobacteria</taxon>
        <taxon>Enterobacterales</taxon>
        <taxon>Morganellaceae</taxon>
        <taxon>Photorhabdus</taxon>
    </lineage>
</organism>
<sequence length="88" mass="10375">MNPYAVYDDIEEKRLEDEHYGEIILEQQGMDAETIYNKLPLESTKLFSDITNKYFGNIFEDNIEAMNLLNNFLYEVCLLITKKEEVTV</sequence>
<evidence type="ECO:0000313" key="1">
    <source>
        <dbReference type="EMBL" id="NHB94542.1"/>
    </source>
</evidence>
<accession>A0A7X5QHP3</accession>
<dbReference type="RefSeq" id="WP_166310535.1">
    <property type="nucleotide sequence ID" value="NZ_CAWPIB010000043.1"/>
</dbReference>
<name>A0A7X5QHP3_9GAMM</name>
<comment type="caution">
    <text evidence="1">The sequence shown here is derived from an EMBL/GenBank/DDBJ whole genome shotgun (WGS) entry which is preliminary data.</text>
</comment>
<proteinExistence type="predicted"/>
<reference evidence="1 2" key="1">
    <citation type="submission" date="2018-02" db="EMBL/GenBank/DDBJ databases">
        <authorList>
            <person name="Machado R.A."/>
        </authorList>
    </citation>
    <scope>NUCLEOTIDE SEQUENCE [LARGE SCALE GENOMIC DNA]</scope>
    <source>
        <strain evidence="1 2">DSM 19724</strain>
    </source>
</reference>
<dbReference type="Proteomes" id="UP000591844">
    <property type="component" value="Unassembled WGS sequence"/>
</dbReference>